<keyword evidence="9" id="KW-0694">RNA-binding</keyword>
<reference evidence="12" key="1">
    <citation type="journal article" date="2021" name="PeerJ">
        <title>Extensive microbial diversity within the chicken gut microbiome revealed by metagenomics and culture.</title>
        <authorList>
            <person name="Gilroy R."/>
            <person name="Ravi A."/>
            <person name="Getino M."/>
            <person name="Pursley I."/>
            <person name="Horton D.L."/>
            <person name="Alikhan N.F."/>
            <person name="Baker D."/>
            <person name="Gharbi K."/>
            <person name="Hall N."/>
            <person name="Watson M."/>
            <person name="Adriaenssens E.M."/>
            <person name="Foster-Nyarko E."/>
            <person name="Jarju S."/>
            <person name="Secka A."/>
            <person name="Antonio M."/>
            <person name="Oren A."/>
            <person name="Chaudhuri R.R."/>
            <person name="La Ragione R."/>
            <person name="Hildebrand F."/>
            <person name="Pallen M.J."/>
        </authorList>
    </citation>
    <scope>NUCLEOTIDE SEQUENCE</scope>
    <source>
        <strain evidence="12">14324</strain>
    </source>
</reference>
<evidence type="ECO:0000313" key="12">
    <source>
        <dbReference type="EMBL" id="HIZ23676.1"/>
    </source>
</evidence>
<evidence type="ECO:0000256" key="8">
    <source>
        <dbReference type="ARBA" id="ARBA00022842"/>
    </source>
</evidence>
<dbReference type="GO" id="GO:0003723">
    <property type="term" value="F:RNA binding"/>
    <property type="evidence" value="ECO:0007669"/>
    <property type="project" value="UniProtKB-KW"/>
</dbReference>
<keyword evidence="5" id="KW-0479">Metal-binding</keyword>
<comment type="cofactor">
    <cofactor evidence="1">
        <name>Mg(2+)</name>
        <dbReference type="ChEBI" id="CHEBI:18420"/>
    </cofactor>
</comment>
<dbReference type="Pfam" id="PF10150">
    <property type="entry name" value="RNase_E_G"/>
    <property type="match status" value="1"/>
</dbReference>
<keyword evidence="7" id="KW-0378">Hydrolase</keyword>
<evidence type="ECO:0000256" key="9">
    <source>
        <dbReference type="ARBA" id="ARBA00022884"/>
    </source>
</evidence>
<dbReference type="GO" id="GO:0006364">
    <property type="term" value="P:rRNA processing"/>
    <property type="evidence" value="ECO:0007669"/>
    <property type="project" value="TreeGrafter"/>
</dbReference>
<keyword evidence="6" id="KW-0255">Endonuclease</keyword>
<proteinExistence type="predicted"/>
<dbReference type="Gene3D" id="2.40.50.140">
    <property type="entry name" value="Nucleic acid-binding proteins"/>
    <property type="match status" value="1"/>
</dbReference>
<dbReference type="PANTHER" id="PTHR30001:SF1">
    <property type="entry name" value="RIBONUCLEASE E_G-LIKE PROTEIN, CHLOROPLASTIC"/>
    <property type="match status" value="1"/>
</dbReference>
<keyword evidence="10" id="KW-0472">Membrane</keyword>
<evidence type="ECO:0000256" key="7">
    <source>
        <dbReference type="ARBA" id="ARBA00022801"/>
    </source>
</evidence>
<keyword evidence="8" id="KW-0460">Magnesium</keyword>
<dbReference type="InterPro" id="IPR012340">
    <property type="entry name" value="NA-bd_OB-fold"/>
</dbReference>
<sequence>MKVCGQLCTVCAVQEEGRIMELRLSVGEKPSILNNIYVGKVERILENINAAFVSLGKEGNGYFPLKEQEEAIYTFGRRGNPPLRAGDEILVQVCRSAMKGKLPALSGNLNFPGKYLVLTSGNKKIGYSAKLSKEEKARLKKWVEELTLKEKLPYGIVVRTNAGEAPKEEFFREYAYLKRICERTIQKGPGRVCYSLLYEAEPFYLSMIRDSYLEDLEEIITDIPSFCQRTEEYLEDLSPGEKQKLRFYQDKLLPLSKLYSLESAAEEIQKEKIWLKSGGFLVIQQTEAFVSIDVNSGKYTEKKKASETYRKINREAAREIARQLRLRNLSGIILIDFINMENPDHQEELFHLLQKFLRRDRIKTKVVDITPLHILEMTRKKVAPPVIETLREIRMGEEKDKNDTL</sequence>
<comment type="caution">
    <text evidence="12">The sequence shown here is derived from an EMBL/GenBank/DDBJ whole genome shotgun (WGS) entry which is preliminary data.</text>
</comment>
<feature type="domain" description="S1 motif" evidence="11">
    <location>
        <begin position="34"/>
        <end position="108"/>
    </location>
</feature>
<dbReference type="CDD" id="cd04453">
    <property type="entry name" value="S1_RNase_E"/>
    <property type="match status" value="1"/>
</dbReference>
<dbReference type="GO" id="GO:0005737">
    <property type="term" value="C:cytoplasm"/>
    <property type="evidence" value="ECO:0007669"/>
    <property type="project" value="TreeGrafter"/>
</dbReference>
<evidence type="ECO:0000256" key="3">
    <source>
        <dbReference type="ARBA" id="ARBA00022519"/>
    </source>
</evidence>
<dbReference type="PROSITE" id="PS50126">
    <property type="entry name" value="S1"/>
    <property type="match status" value="1"/>
</dbReference>
<evidence type="ECO:0000256" key="6">
    <source>
        <dbReference type="ARBA" id="ARBA00022759"/>
    </source>
</evidence>
<evidence type="ECO:0000256" key="1">
    <source>
        <dbReference type="ARBA" id="ARBA00001946"/>
    </source>
</evidence>
<dbReference type="GO" id="GO:0046872">
    <property type="term" value="F:metal ion binding"/>
    <property type="evidence" value="ECO:0007669"/>
    <property type="project" value="UniProtKB-KW"/>
</dbReference>
<dbReference type="Proteomes" id="UP000824041">
    <property type="component" value="Unassembled WGS sequence"/>
</dbReference>
<dbReference type="PANTHER" id="PTHR30001">
    <property type="entry name" value="RIBONUCLEASE"/>
    <property type="match status" value="1"/>
</dbReference>
<protein>
    <submittedName>
        <fullName evidence="12">Ribonuclease E/G</fullName>
    </submittedName>
</protein>
<dbReference type="GO" id="GO:0004519">
    <property type="term" value="F:endonuclease activity"/>
    <property type="evidence" value="ECO:0007669"/>
    <property type="project" value="UniProtKB-KW"/>
</dbReference>
<dbReference type="InterPro" id="IPR019307">
    <property type="entry name" value="RNA-bd_AU-1/RNase_E/G"/>
</dbReference>
<name>A0A9D2DUM8_9FIRM</name>
<dbReference type="GO" id="GO:0016787">
    <property type="term" value="F:hydrolase activity"/>
    <property type="evidence" value="ECO:0007669"/>
    <property type="project" value="UniProtKB-KW"/>
</dbReference>
<evidence type="ECO:0000256" key="5">
    <source>
        <dbReference type="ARBA" id="ARBA00022723"/>
    </source>
</evidence>
<evidence type="ECO:0000256" key="10">
    <source>
        <dbReference type="ARBA" id="ARBA00023136"/>
    </source>
</evidence>
<dbReference type="InterPro" id="IPR004659">
    <property type="entry name" value="RNase_E/G"/>
</dbReference>
<evidence type="ECO:0000313" key="13">
    <source>
        <dbReference type="Proteomes" id="UP000824041"/>
    </source>
</evidence>
<dbReference type="AlphaFoldDB" id="A0A9D2DUM8"/>
<dbReference type="GO" id="GO:0004540">
    <property type="term" value="F:RNA nuclease activity"/>
    <property type="evidence" value="ECO:0007669"/>
    <property type="project" value="InterPro"/>
</dbReference>
<keyword evidence="2" id="KW-1003">Cell membrane</keyword>
<organism evidence="12 13">
    <name type="scientific">Candidatus Blautia faecigallinarum</name>
    <dbReference type="NCBI Taxonomy" id="2838488"/>
    <lineage>
        <taxon>Bacteria</taxon>
        <taxon>Bacillati</taxon>
        <taxon>Bacillota</taxon>
        <taxon>Clostridia</taxon>
        <taxon>Lachnospirales</taxon>
        <taxon>Lachnospiraceae</taxon>
        <taxon>Blautia</taxon>
    </lineage>
</organism>
<keyword evidence="3" id="KW-0997">Cell inner membrane</keyword>
<reference evidence="12" key="2">
    <citation type="submission" date="2021-04" db="EMBL/GenBank/DDBJ databases">
        <authorList>
            <person name="Gilroy R."/>
        </authorList>
    </citation>
    <scope>NUCLEOTIDE SEQUENCE</scope>
    <source>
        <strain evidence="12">14324</strain>
    </source>
</reference>
<accession>A0A9D2DUM8</accession>
<evidence type="ECO:0000256" key="4">
    <source>
        <dbReference type="ARBA" id="ARBA00022722"/>
    </source>
</evidence>
<dbReference type="EMBL" id="DXBU01000175">
    <property type="protein sequence ID" value="HIZ23676.1"/>
    <property type="molecule type" value="Genomic_DNA"/>
</dbReference>
<evidence type="ECO:0000259" key="11">
    <source>
        <dbReference type="PROSITE" id="PS50126"/>
    </source>
</evidence>
<dbReference type="SUPFAM" id="SSF50249">
    <property type="entry name" value="Nucleic acid-binding proteins"/>
    <property type="match status" value="1"/>
</dbReference>
<gene>
    <name evidence="12" type="ORF">IAA21_12955</name>
</gene>
<keyword evidence="4" id="KW-0540">Nuclease</keyword>
<dbReference type="InterPro" id="IPR003029">
    <property type="entry name" value="S1_domain"/>
</dbReference>
<evidence type="ECO:0000256" key="2">
    <source>
        <dbReference type="ARBA" id="ARBA00022475"/>
    </source>
</evidence>